<gene>
    <name evidence="2" type="ORF">COCNU_01G009920</name>
</gene>
<organism evidence="2 3">
    <name type="scientific">Cocos nucifera</name>
    <name type="common">Coconut palm</name>
    <dbReference type="NCBI Taxonomy" id="13894"/>
    <lineage>
        <taxon>Eukaryota</taxon>
        <taxon>Viridiplantae</taxon>
        <taxon>Streptophyta</taxon>
        <taxon>Embryophyta</taxon>
        <taxon>Tracheophyta</taxon>
        <taxon>Spermatophyta</taxon>
        <taxon>Magnoliopsida</taxon>
        <taxon>Liliopsida</taxon>
        <taxon>Arecaceae</taxon>
        <taxon>Arecoideae</taxon>
        <taxon>Cocoseae</taxon>
        <taxon>Attaleinae</taxon>
        <taxon>Cocos</taxon>
    </lineage>
</organism>
<evidence type="ECO:0000256" key="1">
    <source>
        <dbReference type="SAM" id="MobiDB-lite"/>
    </source>
</evidence>
<dbReference type="PANTHER" id="PTHR33598">
    <property type="entry name" value="OS02G0833400 PROTEIN"/>
    <property type="match status" value="1"/>
</dbReference>
<protein>
    <submittedName>
        <fullName evidence="2">Putative Seed maturation-like protein</fullName>
    </submittedName>
</protein>
<name>A0A8K0MUY5_COCNU</name>
<dbReference type="PANTHER" id="PTHR33598:SF10">
    <property type="entry name" value="SEED MATURATION-LIKE PROTEIN"/>
    <property type="match status" value="1"/>
</dbReference>
<dbReference type="InterPro" id="IPR008479">
    <property type="entry name" value="DUF760"/>
</dbReference>
<comment type="caution">
    <text evidence="2">The sequence shown here is derived from an EMBL/GenBank/DDBJ whole genome shotgun (WGS) entry which is preliminary data.</text>
</comment>
<keyword evidence="3" id="KW-1185">Reference proteome</keyword>
<evidence type="ECO:0000313" key="3">
    <source>
        <dbReference type="Proteomes" id="UP000797356"/>
    </source>
</evidence>
<sequence>MAATPRAFLLSRFRNLSTASSSYPPTPNSLVLSSRHLSHLRRTREFHLLSSSVTLPPAVVGCLFSGFDGGGVSDDLVSTRRSGRHEFSALANVLRRIDPLDTAVIGKGVSAPAKDSMKRTISTMLGLLPSDQFDVSIRVSKQPLHHLLLSSIITGYTLWNAEYRVSLMRNFDSSPGSREALVASRGGFEVLGEGSKESESMDEDELRGIDGGKGRIVPESLENLSPAALSYIQELESELATAQKLDHLV</sequence>
<dbReference type="Proteomes" id="UP000797356">
    <property type="component" value="Chromosome 1"/>
</dbReference>
<accession>A0A8K0MUY5</accession>
<dbReference type="Pfam" id="PF05542">
    <property type="entry name" value="DUF760"/>
    <property type="match status" value="1"/>
</dbReference>
<reference evidence="2" key="1">
    <citation type="journal article" date="2017" name="Gigascience">
        <title>The genome draft of coconut (Cocos nucifera).</title>
        <authorList>
            <person name="Xiao Y."/>
            <person name="Xu P."/>
            <person name="Fan H."/>
            <person name="Baudouin L."/>
            <person name="Xia W."/>
            <person name="Bocs S."/>
            <person name="Xu J."/>
            <person name="Li Q."/>
            <person name="Guo A."/>
            <person name="Zhou L."/>
            <person name="Li J."/>
            <person name="Wu Y."/>
            <person name="Ma Z."/>
            <person name="Armero A."/>
            <person name="Issali A.E."/>
            <person name="Liu N."/>
            <person name="Peng M."/>
            <person name="Yang Y."/>
        </authorList>
    </citation>
    <scope>NUCLEOTIDE SEQUENCE</scope>
    <source>
        <tissue evidence="2">Spear leaf of Hainan Tall coconut</tissue>
    </source>
</reference>
<dbReference type="OrthoDB" id="4115at2759"/>
<dbReference type="AlphaFoldDB" id="A0A8K0MUY5"/>
<dbReference type="EMBL" id="CM017872">
    <property type="protein sequence ID" value="KAG1327058.1"/>
    <property type="molecule type" value="Genomic_DNA"/>
</dbReference>
<reference evidence="2" key="2">
    <citation type="submission" date="2019-07" db="EMBL/GenBank/DDBJ databases">
        <authorList>
            <person name="Yang Y."/>
            <person name="Bocs S."/>
            <person name="Baudouin L."/>
        </authorList>
    </citation>
    <scope>NUCLEOTIDE SEQUENCE</scope>
    <source>
        <tissue evidence="2">Spear leaf of Hainan Tall coconut</tissue>
    </source>
</reference>
<proteinExistence type="predicted"/>
<feature type="region of interest" description="Disordered" evidence="1">
    <location>
        <begin position="192"/>
        <end position="217"/>
    </location>
</feature>
<evidence type="ECO:0000313" key="2">
    <source>
        <dbReference type="EMBL" id="KAG1327058.1"/>
    </source>
</evidence>